<dbReference type="GO" id="GO:0006020">
    <property type="term" value="P:inositol metabolic process"/>
    <property type="evidence" value="ECO:0007669"/>
    <property type="project" value="TreeGrafter"/>
</dbReference>
<comment type="catalytic activity">
    <reaction evidence="10">
        <text>1D-myo-inositol hexakisphosphate + ATP = 1-diphospho-1D-myo-inositol 2,3,4,5,6-pentakisphosphate + ADP</text>
        <dbReference type="Rhea" id="RHEA:37459"/>
        <dbReference type="ChEBI" id="CHEBI:30616"/>
        <dbReference type="ChEBI" id="CHEBI:58130"/>
        <dbReference type="ChEBI" id="CHEBI:74946"/>
        <dbReference type="ChEBI" id="CHEBI:456216"/>
        <dbReference type="EC" id="2.7.4.24"/>
    </reaction>
    <physiologicalReaction direction="left-to-right" evidence="10">
        <dbReference type="Rhea" id="RHEA:37460"/>
    </physiologicalReaction>
</comment>
<sequence length="173" mass="20029">MTAAAFAKGFLALEGELTPILVHLVRSDKGTTEMLDTSDQATKFMAKVKHKLHDIIRTDREFTDEDIQKLVPTKSTSLLNAIKKVKNPRQMCAKLSGHVHSLTEQLKEMLNSNAHKPQDPFLYHDETLELMTHRWYKLDKDFKLKNGTYDISLIPDIYDSIKYDIQHNRYWAV</sequence>
<dbReference type="EC" id="2.7.4.24" evidence="3"/>
<dbReference type="GO" id="GO:0032958">
    <property type="term" value="P:inositol phosphate biosynthetic process"/>
    <property type="evidence" value="ECO:0007669"/>
    <property type="project" value="TreeGrafter"/>
</dbReference>
<evidence type="ECO:0000256" key="7">
    <source>
        <dbReference type="ARBA" id="ARBA00022777"/>
    </source>
</evidence>
<dbReference type="SUPFAM" id="SSF53254">
    <property type="entry name" value="Phosphoglycerate mutase-like"/>
    <property type="match status" value="1"/>
</dbReference>
<evidence type="ECO:0000313" key="12">
    <source>
        <dbReference type="RefSeq" id="XP_031560375.1"/>
    </source>
</evidence>
<dbReference type="AlphaFoldDB" id="A0A6P8I6N1"/>
<dbReference type="InterPro" id="IPR000560">
    <property type="entry name" value="His_Pase_clade-2"/>
</dbReference>
<dbReference type="KEGG" id="aten:116296493"/>
<evidence type="ECO:0000256" key="10">
    <source>
        <dbReference type="ARBA" id="ARBA00034629"/>
    </source>
</evidence>
<evidence type="ECO:0000256" key="6">
    <source>
        <dbReference type="ARBA" id="ARBA00022741"/>
    </source>
</evidence>
<evidence type="ECO:0000256" key="5">
    <source>
        <dbReference type="ARBA" id="ARBA00022679"/>
    </source>
</evidence>
<evidence type="ECO:0000256" key="9">
    <source>
        <dbReference type="ARBA" id="ARBA00033696"/>
    </source>
</evidence>
<reference evidence="12" key="1">
    <citation type="submission" date="2025-08" db="UniProtKB">
        <authorList>
            <consortium name="RefSeq"/>
        </authorList>
    </citation>
    <scope>IDENTIFICATION</scope>
</reference>
<dbReference type="GeneID" id="116296493"/>
<dbReference type="RefSeq" id="XP_031560375.1">
    <property type="nucleotide sequence ID" value="XM_031704515.1"/>
</dbReference>
<dbReference type="InParanoid" id="A0A6P8I6N1"/>
<dbReference type="GO" id="GO:0000828">
    <property type="term" value="F:inositol hexakisphosphate kinase activity"/>
    <property type="evidence" value="ECO:0007669"/>
    <property type="project" value="TreeGrafter"/>
</dbReference>
<dbReference type="GO" id="GO:0005524">
    <property type="term" value="F:ATP binding"/>
    <property type="evidence" value="ECO:0007669"/>
    <property type="project" value="UniProtKB-KW"/>
</dbReference>
<evidence type="ECO:0000256" key="4">
    <source>
        <dbReference type="ARBA" id="ARBA00022490"/>
    </source>
</evidence>
<evidence type="ECO:0000256" key="3">
    <source>
        <dbReference type="ARBA" id="ARBA00012893"/>
    </source>
</evidence>
<comment type="subcellular location">
    <subcellularLocation>
        <location evidence="1">Cytoplasm</location>
    </subcellularLocation>
</comment>
<comment type="catalytic activity">
    <reaction evidence="9">
        <text>5-diphospho-1D-myo-inositol 1,2,3,4,6-pentakisphosphate + ATP + H(+) = 1,5-bis(diphospho)-1D-myo-inositol 2,3,4,6-tetrakisphosphate + ADP</text>
        <dbReference type="Rhea" id="RHEA:10276"/>
        <dbReference type="ChEBI" id="CHEBI:15378"/>
        <dbReference type="ChEBI" id="CHEBI:30616"/>
        <dbReference type="ChEBI" id="CHEBI:58628"/>
        <dbReference type="ChEBI" id="CHEBI:77983"/>
        <dbReference type="ChEBI" id="CHEBI:456216"/>
        <dbReference type="EC" id="2.7.4.24"/>
    </reaction>
    <physiologicalReaction direction="left-to-right" evidence="9">
        <dbReference type="Rhea" id="RHEA:10277"/>
    </physiologicalReaction>
</comment>
<evidence type="ECO:0000256" key="8">
    <source>
        <dbReference type="ARBA" id="ARBA00022840"/>
    </source>
</evidence>
<dbReference type="Proteomes" id="UP000515163">
    <property type="component" value="Unplaced"/>
</dbReference>
<dbReference type="GO" id="GO:0005829">
    <property type="term" value="C:cytosol"/>
    <property type="evidence" value="ECO:0007669"/>
    <property type="project" value="TreeGrafter"/>
</dbReference>
<dbReference type="InterPro" id="IPR029033">
    <property type="entry name" value="His_PPase_superfam"/>
</dbReference>
<dbReference type="PANTHER" id="PTHR12750:SF9">
    <property type="entry name" value="INOSITOL HEXAKISPHOSPHATE AND DIPHOSPHOINOSITOL-PENTAKISPHOSPHATE KINASE"/>
    <property type="match status" value="1"/>
</dbReference>
<keyword evidence="11" id="KW-1185">Reference proteome</keyword>
<dbReference type="InterPro" id="IPR037446">
    <property type="entry name" value="His_Pase_VIP1"/>
</dbReference>
<keyword evidence="7" id="KW-0418">Kinase</keyword>
<proteinExistence type="inferred from homology"/>
<protein>
    <recommendedName>
        <fullName evidence="3">diphosphoinositol-pentakisphosphate 1-kinase</fullName>
        <ecNumber evidence="3">2.7.4.24</ecNumber>
    </recommendedName>
</protein>
<evidence type="ECO:0000256" key="2">
    <source>
        <dbReference type="ARBA" id="ARBA00005609"/>
    </source>
</evidence>
<organism evidence="11 12">
    <name type="scientific">Actinia tenebrosa</name>
    <name type="common">Australian red waratah sea anemone</name>
    <dbReference type="NCBI Taxonomy" id="6105"/>
    <lineage>
        <taxon>Eukaryota</taxon>
        <taxon>Metazoa</taxon>
        <taxon>Cnidaria</taxon>
        <taxon>Anthozoa</taxon>
        <taxon>Hexacorallia</taxon>
        <taxon>Actiniaria</taxon>
        <taxon>Actiniidae</taxon>
        <taxon>Actinia</taxon>
    </lineage>
</organism>
<accession>A0A6P8I6N1</accession>
<keyword evidence="6" id="KW-0547">Nucleotide-binding</keyword>
<dbReference type="PANTHER" id="PTHR12750">
    <property type="entry name" value="DIPHOSPHOINOSITOL PENTAKISPHOSPHATE KINASE"/>
    <property type="match status" value="1"/>
</dbReference>
<dbReference type="Pfam" id="PF00328">
    <property type="entry name" value="His_Phos_2"/>
    <property type="match status" value="1"/>
</dbReference>
<gene>
    <name evidence="12" type="primary">LOC116296493</name>
</gene>
<dbReference type="GO" id="GO:0033857">
    <property type="term" value="F:5-diphosphoinositol pentakisphosphate 1-kinase activity"/>
    <property type="evidence" value="ECO:0007669"/>
    <property type="project" value="TreeGrafter"/>
</dbReference>
<keyword evidence="4" id="KW-0963">Cytoplasm</keyword>
<keyword evidence="5" id="KW-0808">Transferase</keyword>
<evidence type="ECO:0000313" key="11">
    <source>
        <dbReference type="Proteomes" id="UP000515163"/>
    </source>
</evidence>
<dbReference type="OrthoDB" id="18042at2759"/>
<keyword evidence="8" id="KW-0067">ATP-binding</keyword>
<name>A0A6P8I6N1_ACTTE</name>
<comment type="similarity">
    <text evidence="2">Belongs to the histidine acid phosphatase family. VIP1 subfamily.</text>
</comment>
<evidence type="ECO:0000256" key="1">
    <source>
        <dbReference type="ARBA" id="ARBA00004496"/>
    </source>
</evidence>